<dbReference type="OrthoDB" id="6769689at2759"/>
<protein>
    <submittedName>
        <fullName evidence="2">Uncharacterized protein</fullName>
    </submittedName>
</protein>
<dbReference type="AlphaFoldDB" id="A0A834IYI9"/>
<keyword evidence="3" id="KW-1185">Reference proteome</keyword>
<evidence type="ECO:0000313" key="2">
    <source>
        <dbReference type="EMBL" id="KAF7286103.1"/>
    </source>
</evidence>
<proteinExistence type="predicted"/>
<feature type="coiled-coil region" evidence="1">
    <location>
        <begin position="74"/>
        <end position="101"/>
    </location>
</feature>
<gene>
    <name evidence="2" type="ORF">GWI33_007751</name>
</gene>
<dbReference type="Proteomes" id="UP000625711">
    <property type="component" value="Unassembled WGS sequence"/>
</dbReference>
<dbReference type="EMBL" id="JAACXV010000037">
    <property type="protein sequence ID" value="KAF7286103.1"/>
    <property type="molecule type" value="Genomic_DNA"/>
</dbReference>
<evidence type="ECO:0000256" key="1">
    <source>
        <dbReference type="SAM" id="Coils"/>
    </source>
</evidence>
<keyword evidence="1" id="KW-0175">Coiled coil</keyword>
<reference evidence="2" key="1">
    <citation type="submission" date="2020-08" db="EMBL/GenBank/DDBJ databases">
        <title>Genome sequencing and assembly of the red palm weevil Rhynchophorus ferrugineus.</title>
        <authorList>
            <person name="Dias G.B."/>
            <person name="Bergman C.M."/>
            <person name="Manee M."/>
        </authorList>
    </citation>
    <scope>NUCLEOTIDE SEQUENCE</scope>
    <source>
        <strain evidence="2">AA-2017</strain>
        <tissue evidence="2">Whole larva</tissue>
    </source>
</reference>
<name>A0A834IYI9_RHYFE</name>
<comment type="caution">
    <text evidence="2">The sequence shown here is derived from an EMBL/GenBank/DDBJ whole genome shotgun (WGS) entry which is preliminary data.</text>
</comment>
<organism evidence="2 3">
    <name type="scientific">Rhynchophorus ferrugineus</name>
    <name type="common">Red palm weevil</name>
    <name type="synonym">Curculio ferrugineus</name>
    <dbReference type="NCBI Taxonomy" id="354439"/>
    <lineage>
        <taxon>Eukaryota</taxon>
        <taxon>Metazoa</taxon>
        <taxon>Ecdysozoa</taxon>
        <taxon>Arthropoda</taxon>
        <taxon>Hexapoda</taxon>
        <taxon>Insecta</taxon>
        <taxon>Pterygota</taxon>
        <taxon>Neoptera</taxon>
        <taxon>Endopterygota</taxon>
        <taxon>Coleoptera</taxon>
        <taxon>Polyphaga</taxon>
        <taxon>Cucujiformia</taxon>
        <taxon>Curculionidae</taxon>
        <taxon>Dryophthorinae</taxon>
        <taxon>Rhynchophorus</taxon>
    </lineage>
</organism>
<accession>A0A834IYI9</accession>
<sequence length="101" mass="11315">MSKDKILELATAAFEITKMILLITAKTTCKLVSTGKDEIIKQYAEYKQKATPQQLQALKYFQDISQKGMTTLKKADVSAAKKKLEEAKKKIEDTASSKTKK</sequence>
<evidence type="ECO:0000313" key="3">
    <source>
        <dbReference type="Proteomes" id="UP000625711"/>
    </source>
</evidence>